<dbReference type="Proteomes" id="UP000886998">
    <property type="component" value="Unassembled WGS sequence"/>
</dbReference>
<name>A0A8X7CD63_9ARAC</name>
<sequence>MTEAGAKSPECFSPALKNSEGLGGVSDLKVKGNFLLEAQCFSKYHFSAGWGPPLGPARESRTTVATLSIFVRDPPNSLLGGTMKQPYHSKKGGTKWFGNSLYSQHLFRAGKDETGTGPLGLGFMMAGTQGGKIFKAMKFLRLQWKCWGMTSGHRVKRSILCQQEGKDQMGGNGPTRSIWTSQKFSQRLEKKVVWGSGKMPLDFCWAWNAASFFPNAFPTWTARRSGLG</sequence>
<gene>
    <name evidence="1" type="ORF">TNIN_283451</name>
</gene>
<reference evidence="1" key="1">
    <citation type="submission" date="2020-08" db="EMBL/GenBank/DDBJ databases">
        <title>Multicomponent nature underlies the extraordinary mechanical properties of spider dragline silk.</title>
        <authorList>
            <person name="Kono N."/>
            <person name="Nakamura H."/>
            <person name="Mori M."/>
            <person name="Yoshida Y."/>
            <person name="Ohtoshi R."/>
            <person name="Malay A.D."/>
            <person name="Moran D.A.P."/>
            <person name="Tomita M."/>
            <person name="Numata K."/>
            <person name="Arakawa K."/>
        </authorList>
    </citation>
    <scope>NUCLEOTIDE SEQUENCE</scope>
</reference>
<keyword evidence="2" id="KW-1185">Reference proteome</keyword>
<accession>A0A8X7CD63</accession>
<dbReference type="EMBL" id="BMAV01015482">
    <property type="protein sequence ID" value="GFY64998.1"/>
    <property type="molecule type" value="Genomic_DNA"/>
</dbReference>
<proteinExistence type="predicted"/>
<evidence type="ECO:0000313" key="2">
    <source>
        <dbReference type="Proteomes" id="UP000886998"/>
    </source>
</evidence>
<comment type="caution">
    <text evidence="1">The sequence shown here is derived from an EMBL/GenBank/DDBJ whole genome shotgun (WGS) entry which is preliminary data.</text>
</comment>
<evidence type="ECO:0000313" key="1">
    <source>
        <dbReference type="EMBL" id="GFY64998.1"/>
    </source>
</evidence>
<dbReference type="AlphaFoldDB" id="A0A8X7CD63"/>
<protein>
    <submittedName>
        <fullName evidence="1">Uncharacterized protein</fullName>
    </submittedName>
</protein>
<organism evidence="1 2">
    <name type="scientific">Trichonephila inaurata madagascariensis</name>
    <dbReference type="NCBI Taxonomy" id="2747483"/>
    <lineage>
        <taxon>Eukaryota</taxon>
        <taxon>Metazoa</taxon>
        <taxon>Ecdysozoa</taxon>
        <taxon>Arthropoda</taxon>
        <taxon>Chelicerata</taxon>
        <taxon>Arachnida</taxon>
        <taxon>Araneae</taxon>
        <taxon>Araneomorphae</taxon>
        <taxon>Entelegynae</taxon>
        <taxon>Araneoidea</taxon>
        <taxon>Nephilidae</taxon>
        <taxon>Trichonephila</taxon>
        <taxon>Trichonephila inaurata</taxon>
    </lineage>
</organism>